<dbReference type="Gene3D" id="2.40.420.20">
    <property type="match status" value="1"/>
</dbReference>
<keyword evidence="5" id="KW-1185">Reference proteome</keyword>
<dbReference type="AlphaFoldDB" id="A0AAE3YXD3"/>
<sequence>MTPRSRPLALLAAVTLATGATAASCREEPSGVDVGEVRLGAVAEIVDAPATVTARSAATLTAASAGTLTDLLVRPGDEVRPGQVVAVIDSPEATARLDSAARALDAASQGGPGIPAVGLDGARAETDAAAADSFRAARAAAGQVADADVRVALLREVDAAEHRYDAASAAVADATRAVQAGVAGLGTALGALSAAQRTQAEAAYDLAKGTVDALTLRAPIAGVVQLGGAAQAGAGVDVAELLESAGGARPPTGAGPPAGVDPAVPEGGYVGAGTTVLTIVDVSALGVTAEVDETDVLLVEEGAVADVELDAATGARYPGEVASIDLLPTESARGGVSYRVRITLGAGTLADGGVAPAPRPGMSAVAHLRVREAANTVTVPAAAVFSTESGGEAVWVVDGGRAERVDVSVGVQGQDAVQIVRGLRAGQTIVVRGTDRVTDGQRVP</sequence>
<evidence type="ECO:0000313" key="4">
    <source>
        <dbReference type="EMBL" id="MDR7280532.1"/>
    </source>
</evidence>
<accession>A0AAE3YXD3</accession>
<dbReference type="PROSITE" id="PS51257">
    <property type="entry name" value="PROKAR_LIPOPROTEIN"/>
    <property type="match status" value="1"/>
</dbReference>
<comment type="caution">
    <text evidence="4">The sequence shown here is derived from an EMBL/GenBank/DDBJ whole genome shotgun (WGS) entry which is preliminary data.</text>
</comment>
<dbReference type="EMBL" id="JAVDYB010000001">
    <property type="protein sequence ID" value="MDR7280532.1"/>
    <property type="molecule type" value="Genomic_DNA"/>
</dbReference>
<gene>
    <name evidence="4" type="ORF">J2S41_007310</name>
</gene>
<dbReference type="InterPro" id="IPR011053">
    <property type="entry name" value="Single_hybrid_motif"/>
</dbReference>
<protein>
    <submittedName>
        <fullName evidence="4">Multidrug efflux pump subunit AcrA (Membrane-fusion protein)</fullName>
    </submittedName>
</protein>
<feature type="domain" description="YknX-like C-terminal permuted SH3-like" evidence="3">
    <location>
        <begin position="377"/>
        <end position="443"/>
    </location>
</feature>
<name>A0AAE3YXD3_9ACTN</name>
<evidence type="ECO:0000256" key="2">
    <source>
        <dbReference type="SAM" id="SignalP"/>
    </source>
</evidence>
<dbReference type="Gene3D" id="2.40.50.100">
    <property type="match status" value="1"/>
</dbReference>
<proteinExistence type="inferred from homology"/>
<feature type="signal peptide" evidence="2">
    <location>
        <begin position="1"/>
        <end position="22"/>
    </location>
</feature>
<comment type="similarity">
    <text evidence="1">Belongs to the membrane fusion protein (MFP) (TC 8.A.1) family.</text>
</comment>
<dbReference type="RefSeq" id="WP_374728221.1">
    <property type="nucleotide sequence ID" value="NZ_JAVDYB010000001.1"/>
</dbReference>
<dbReference type="Proteomes" id="UP001183643">
    <property type="component" value="Unassembled WGS sequence"/>
</dbReference>
<dbReference type="GO" id="GO:1990281">
    <property type="term" value="C:efflux pump complex"/>
    <property type="evidence" value="ECO:0007669"/>
    <property type="project" value="TreeGrafter"/>
</dbReference>
<dbReference type="PANTHER" id="PTHR30469">
    <property type="entry name" value="MULTIDRUG RESISTANCE PROTEIN MDTA"/>
    <property type="match status" value="1"/>
</dbReference>
<dbReference type="NCBIfam" id="TIGR01730">
    <property type="entry name" value="RND_mfp"/>
    <property type="match status" value="1"/>
</dbReference>
<organism evidence="4 5">
    <name type="scientific">Catenuloplanes atrovinosus</name>
    <dbReference type="NCBI Taxonomy" id="137266"/>
    <lineage>
        <taxon>Bacteria</taxon>
        <taxon>Bacillati</taxon>
        <taxon>Actinomycetota</taxon>
        <taxon>Actinomycetes</taxon>
        <taxon>Micromonosporales</taxon>
        <taxon>Micromonosporaceae</taxon>
        <taxon>Catenuloplanes</taxon>
    </lineage>
</organism>
<dbReference type="PRINTS" id="PR01490">
    <property type="entry name" value="RTXTOXIND"/>
</dbReference>
<feature type="chain" id="PRO_5042159032" evidence="2">
    <location>
        <begin position="23"/>
        <end position="444"/>
    </location>
</feature>
<keyword evidence="2" id="KW-0732">Signal</keyword>
<dbReference type="SUPFAM" id="SSF51230">
    <property type="entry name" value="Single hybrid motif"/>
    <property type="match status" value="1"/>
</dbReference>
<dbReference type="InterPro" id="IPR058637">
    <property type="entry name" value="YknX-like_C"/>
</dbReference>
<reference evidence="4" key="1">
    <citation type="submission" date="2023-07" db="EMBL/GenBank/DDBJ databases">
        <title>Sequencing the genomes of 1000 actinobacteria strains.</title>
        <authorList>
            <person name="Klenk H.-P."/>
        </authorList>
    </citation>
    <scope>NUCLEOTIDE SEQUENCE</scope>
    <source>
        <strain evidence="4">DSM 44707</strain>
    </source>
</reference>
<dbReference type="Gene3D" id="2.40.30.170">
    <property type="match status" value="1"/>
</dbReference>
<evidence type="ECO:0000313" key="5">
    <source>
        <dbReference type="Proteomes" id="UP001183643"/>
    </source>
</evidence>
<dbReference type="InterPro" id="IPR006143">
    <property type="entry name" value="RND_pump_MFP"/>
</dbReference>
<dbReference type="Pfam" id="PF25989">
    <property type="entry name" value="YknX_C"/>
    <property type="match status" value="1"/>
</dbReference>
<dbReference type="GO" id="GO:0015562">
    <property type="term" value="F:efflux transmembrane transporter activity"/>
    <property type="evidence" value="ECO:0007669"/>
    <property type="project" value="TreeGrafter"/>
</dbReference>
<evidence type="ECO:0000256" key="1">
    <source>
        <dbReference type="ARBA" id="ARBA00009477"/>
    </source>
</evidence>
<evidence type="ECO:0000259" key="3">
    <source>
        <dbReference type="Pfam" id="PF25989"/>
    </source>
</evidence>